<organism evidence="2 3">
    <name type="scientific">Boletus edulis BED1</name>
    <dbReference type="NCBI Taxonomy" id="1328754"/>
    <lineage>
        <taxon>Eukaryota</taxon>
        <taxon>Fungi</taxon>
        <taxon>Dikarya</taxon>
        <taxon>Basidiomycota</taxon>
        <taxon>Agaricomycotina</taxon>
        <taxon>Agaricomycetes</taxon>
        <taxon>Agaricomycetidae</taxon>
        <taxon>Boletales</taxon>
        <taxon>Boletineae</taxon>
        <taxon>Boletaceae</taxon>
        <taxon>Boletoideae</taxon>
        <taxon>Boletus</taxon>
    </lineage>
</organism>
<accession>A0AAD4BR11</accession>
<reference evidence="2" key="2">
    <citation type="journal article" date="2020" name="Nat. Commun.">
        <title>Large-scale genome sequencing of mycorrhizal fungi provides insights into the early evolution of symbiotic traits.</title>
        <authorList>
            <person name="Miyauchi S."/>
            <person name="Kiss E."/>
            <person name="Kuo A."/>
            <person name="Drula E."/>
            <person name="Kohler A."/>
            <person name="Sanchez-Garcia M."/>
            <person name="Morin E."/>
            <person name="Andreopoulos B."/>
            <person name="Barry K.W."/>
            <person name="Bonito G."/>
            <person name="Buee M."/>
            <person name="Carver A."/>
            <person name="Chen C."/>
            <person name="Cichocki N."/>
            <person name="Clum A."/>
            <person name="Culley D."/>
            <person name="Crous P.W."/>
            <person name="Fauchery L."/>
            <person name="Girlanda M."/>
            <person name="Hayes R.D."/>
            <person name="Keri Z."/>
            <person name="LaButti K."/>
            <person name="Lipzen A."/>
            <person name="Lombard V."/>
            <person name="Magnuson J."/>
            <person name="Maillard F."/>
            <person name="Murat C."/>
            <person name="Nolan M."/>
            <person name="Ohm R.A."/>
            <person name="Pangilinan J."/>
            <person name="Pereira M.F."/>
            <person name="Perotto S."/>
            <person name="Peter M."/>
            <person name="Pfister S."/>
            <person name="Riley R."/>
            <person name="Sitrit Y."/>
            <person name="Stielow J.B."/>
            <person name="Szollosi G."/>
            <person name="Zifcakova L."/>
            <person name="Stursova M."/>
            <person name="Spatafora J.W."/>
            <person name="Tedersoo L."/>
            <person name="Vaario L.M."/>
            <person name="Yamada A."/>
            <person name="Yan M."/>
            <person name="Wang P."/>
            <person name="Xu J."/>
            <person name="Bruns T."/>
            <person name="Baldrian P."/>
            <person name="Vilgalys R."/>
            <person name="Dunand C."/>
            <person name="Henrissat B."/>
            <person name="Grigoriev I.V."/>
            <person name="Hibbett D."/>
            <person name="Nagy L.G."/>
            <person name="Martin F.M."/>
        </authorList>
    </citation>
    <scope>NUCLEOTIDE SEQUENCE</scope>
    <source>
        <strain evidence="2">BED1</strain>
    </source>
</reference>
<sequence length="389" mass="42430">MLARLVPQQAALLPWSPGENECTIPRRGNRTHDVNETSSIMECPLWKTNPDRHPDTPRTNQCCVERAHGVGGIRSIFPGLVFRRKVFDKMNGGNCVHTHVQNAAVATKISHQITSGIGFDEEHGGSDRRVAGGSTLPTWGDNGRKVKMQTGFLDYPFGTVSSTDLPAAKNKPCSPSTTGPAKSTIIFGNTCCTFASVTTTNKLRGQRVVQGPRHFRADCVMIGRVVPFGHDLSATQCVILFPNIYIRVFDVDRGCFSFKRHEDGSRALSLNNSHRATGTLEHPSGDQFRWWVFLTSLMVGGRGGGTDSGNEGGRCRAIQKREWGDNGVTARLGEGQWGCEHPEERMNRRGVVSAGTCGQSFESSSTGMAHYVVIRFALIAIPTPTAFLS</sequence>
<feature type="region of interest" description="Disordered" evidence="1">
    <location>
        <begin position="118"/>
        <end position="138"/>
    </location>
</feature>
<evidence type="ECO:0000256" key="1">
    <source>
        <dbReference type="SAM" id="MobiDB-lite"/>
    </source>
</evidence>
<dbReference type="Proteomes" id="UP001194468">
    <property type="component" value="Unassembled WGS sequence"/>
</dbReference>
<dbReference type="EMBL" id="WHUW01000018">
    <property type="protein sequence ID" value="KAF8437656.1"/>
    <property type="molecule type" value="Genomic_DNA"/>
</dbReference>
<evidence type="ECO:0000313" key="2">
    <source>
        <dbReference type="EMBL" id="KAF8437656.1"/>
    </source>
</evidence>
<comment type="caution">
    <text evidence="2">The sequence shown here is derived from an EMBL/GenBank/DDBJ whole genome shotgun (WGS) entry which is preliminary data.</text>
</comment>
<protein>
    <submittedName>
        <fullName evidence="2">Uncharacterized protein</fullName>
    </submittedName>
</protein>
<proteinExistence type="predicted"/>
<keyword evidence="3" id="KW-1185">Reference proteome</keyword>
<reference evidence="2" key="1">
    <citation type="submission" date="2019-10" db="EMBL/GenBank/DDBJ databases">
        <authorList>
            <consortium name="DOE Joint Genome Institute"/>
            <person name="Kuo A."/>
            <person name="Miyauchi S."/>
            <person name="Kiss E."/>
            <person name="Drula E."/>
            <person name="Kohler A."/>
            <person name="Sanchez-Garcia M."/>
            <person name="Andreopoulos B."/>
            <person name="Barry K.W."/>
            <person name="Bonito G."/>
            <person name="Buee M."/>
            <person name="Carver A."/>
            <person name="Chen C."/>
            <person name="Cichocki N."/>
            <person name="Clum A."/>
            <person name="Culley D."/>
            <person name="Crous P.W."/>
            <person name="Fauchery L."/>
            <person name="Girlanda M."/>
            <person name="Hayes R."/>
            <person name="Keri Z."/>
            <person name="LaButti K."/>
            <person name="Lipzen A."/>
            <person name="Lombard V."/>
            <person name="Magnuson J."/>
            <person name="Maillard F."/>
            <person name="Morin E."/>
            <person name="Murat C."/>
            <person name="Nolan M."/>
            <person name="Ohm R."/>
            <person name="Pangilinan J."/>
            <person name="Pereira M."/>
            <person name="Perotto S."/>
            <person name="Peter M."/>
            <person name="Riley R."/>
            <person name="Sitrit Y."/>
            <person name="Stielow B."/>
            <person name="Szollosi G."/>
            <person name="Zifcakova L."/>
            <person name="Stursova M."/>
            <person name="Spatafora J.W."/>
            <person name="Tedersoo L."/>
            <person name="Vaario L.-M."/>
            <person name="Yamada A."/>
            <person name="Yan M."/>
            <person name="Wang P."/>
            <person name="Xu J."/>
            <person name="Bruns T."/>
            <person name="Baldrian P."/>
            <person name="Vilgalys R."/>
            <person name="Henrissat B."/>
            <person name="Grigoriev I.V."/>
            <person name="Hibbett D."/>
            <person name="Nagy L.G."/>
            <person name="Martin F.M."/>
        </authorList>
    </citation>
    <scope>NUCLEOTIDE SEQUENCE</scope>
    <source>
        <strain evidence="2">BED1</strain>
    </source>
</reference>
<feature type="compositionally biased region" description="Basic and acidic residues" evidence="1">
    <location>
        <begin position="120"/>
        <end position="130"/>
    </location>
</feature>
<evidence type="ECO:0000313" key="3">
    <source>
        <dbReference type="Proteomes" id="UP001194468"/>
    </source>
</evidence>
<dbReference type="AlphaFoldDB" id="A0AAD4BR11"/>
<name>A0AAD4BR11_BOLED</name>
<gene>
    <name evidence="2" type="ORF">L210DRAFT_973391</name>
</gene>